<sequence length="313" mass="32024">MPPTATKLSQPPANMSAQNALSIYTNAPSALFTYASEEPAPSPKATTIPASRTHKEAASIPPAAAPMAPPAAVFASALSLQETTRIVSAVVTGMVKIKPEQSTVTASNMPKLLPPFDAIHESGGGAEGHTVEASMVKPTPGTKSVFKISKVETSAAAVSSVSVVAPEPVKSSSVIVAVSSSAPPGQQSSVVSVVVPSSSTSPSTTLSTSISQETLNTDTDTDLPIIPTDAPPTITTSASLTTCLLPTSTGPYVDPLSPDGALYSSKQISSEFAHRAVALGLGLTIPFGLFTGWALLRLIDGAPVFRRRRRPAV</sequence>
<keyword evidence="4" id="KW-1185">Reference proteome</keyword>
<evidence type="ECO:0000313" key="3">
    <source>
        <dbReference type="EMBL" id="KAF2395862.1"/>
    </source>
</evidence>
<dbReference type="AlphaFoldDB" id="A0A6G1HIP3"/>
<keyword evidence="2" id="KW-0812">Transmembrane</keyword>
<evidence type="ECO:0000256" key="1">
    <source>
        <dbReference type="SAM" id="MobiDB-lite"/>
    </source>
</evidence>
<evidence type="ECO:0000313" key="4">
    <source>
        <dbReference type="Proteomes" id="UP000799640"/>
    </source>
</evidence>
<feature type="transmembrane region" description="Helical" evidence="2">
    <location>
        <begin position="276"/>
        <end position="299"/>
    </location>
</feature>
<dbReference type="EMBL" id="ML996710">
    <property type="protein sequence ID" value="KAF2395862.1"/>
    <property type="molecule type" value="Genomic_DNA"/>
</dbReference>
<proteinExistence type="predicted"/>
<keyword evidence="2" id="KW-1133">Transmembrane helix</keyword>
<evidence type="ECO:0000256" key="2">
    <source>
        <dbReference type="SAM" id="Phobius"/>
    </source>
</evidence>
<accession>A0A6G1HIP3</accession>
<name>A0A6G1HIP3_9PEZI</name>
<dbReference type="Proteomes" id="UP000799640">
    <property type="component" value="Unassembled WGS sequence"/>
</dbReference>
<protein>
    <submittedName>
        <fullName evidence="3">Uncharacterized protein</fullName>
    </submittedName>
</protein>
<feature type="region of interest" description="Disordered" evidence="1">
    <location>
        <begin position="37"/>
        <end position="64"/>
    </location>
</feature>
<keyword evidence="2" id="KW-0472">Membrane</keyword>
<gene>
    <name evidence="3" type="ORF">EJ06DRAFT_256775</name>
</gene>
<reference evidence="3" key="1">
    <citation type="journal article" date="2020" name="Stud. Mycol.">
        <title>101 Dothideomycetes genomes: a test case for predicting lifestyles and emergence of pathogens.</title>
        <authorList>
            <person name="Haridas S."/>
            <person name="Albert R."/>
            <person name="Binder M."/>
            <person name="Bloem J."/>
            <person name="Labutti K."/>
            <person name="Salamov A."/>
            <person name="Andreopoulos B."/>
            <person name="Baker S."/>
            <person name="Barry K."/>
            <person name="Bills G."/>
            <person name="Bluhm B."/>
            <person name="Cannon C."/>
            <person name="Castanera R."/>
            <person name="Culley D."/>
            <person name="Daum C."/>
            <person name="Ezra D."/>
            <person name="Gonzalez J."/>
            <person name="Henrissat B."/>
            <person name="Kuo A."/>
            <person name="Liang C."/>
            <person name="Lipzen A."/>
            <person name="Lutzoni F."/>
            <person name="Magnuson J."/>
            <person name="Mondo S."/>
            <person name="Nolan M."/>
            <person name="Ohm R."/>
            <person name="Pangilinan J."/>
            <person name="Park H.-J."/>
            <person name="Ramirez L."/>
            <person name="Alfaro M."/>
            <person name="Sun H."/>
            <person name="Tritt A."/>
            <person name="Yoshinaga Y."/>
            <person name="Zwiers L.-H."/>
            <person name="Turgeon B."/>
            <person name="Goodwin S."/>
            <person name="Spatafora J."/>
            <person name="Crous P."/>
            <person name="Grigoriev I."/>
        </authorList>
    </citation>
    <scope>NUCLEOTIDE SEQUENCE</scope>
    <source>
        <strain evidence="3">CBS 262.69</strain>
    </source>
</reference>
<organism evidence="3 4">
    <name type="scientific">Trichodelitschia bisporula</name>
    <dbReference type="NCBI Taxonomy" id="703511"/>
    <lineage>
        <taxon>Eukaryota</taxon>
        <taxon>Fungi</taxon>
        <taxon>Dikarya</taxon>
        <taxon>Ascomycota</taxon>
        <taxon>Pezizomycotina</taxon>
        <taxon>Dothideomycetes</taxon>
        <taxon>Dothideomycetes incertae sedis</taxon>
        <taxon>Phaeotrichales</taxon>
        <taxon>Phaeotrichaceae</taxon>
        <taxon>Trichodelitschia</taxon>
    </lineage>
</organism>